<dbReference type="InterPro" id="IPR029068">
    <property type="entry name" value="Glyas_Bleomycin-R_OHBP_Dase"/>
</dbReference>
<evidence type="ECO:0000259" key="1">
    <source>
        <dbReference type="PROSITE" id="PS51819"/>
    </source>
</evidence>
<dbReference type="PROSITE" id="PS51819">
    <property type="entry name" value="VOC"/>
    <property type="match status" value="1"/>
</dbReference>
<gene>
    <name evidence="2" type="ORF">GCM10011390_07130</name>
</gene>
<dbReference type="Pfam" id="PF00903">
    <property type="entry name" value="Glyoxalase"/>
    <property type="match status" value="1"/>
</dbReference>
<dbReference type="InterPro" id="IPR004360">
    <property type="entry name" value="Glyas_Fos-R_dOase_dom"/>
</dbReference>
<evidence type="ECO:0000313" key="2">
    <source>
        <dbReference type="EMBL" id="GGD91018.1"/>
    </source>
</evidence>
<keyword evidence="3" id="KW-1185">Reference proteome</keyword>
<dbReference type="RefSeq" id="WP_188906816.1">
    <property type="nucleotide sequence ID" value="NZ_BMIQ01000001.1"/>
</dbReference>
<dbReference type="EMBL" id="BMIQ01000001">
    <property type="protein sequence ID" value="GGD91018.1"/>
    <property type="molecule type" value="Genomic_DNA"/>
</dbReference>
<dbReference type="InterPro" id="IPR037523">
    <property type="entry name" value="VOC_core"/>
</dbReference>
<dbReference type="SUPFAM" id="SSF54593">
    <property type="entry name" value="Glyoxalase/Bleomycin resistance protein/Dihydroxybiphenyl dioxygenase"/>
    <property type="match status" value="1"/>
</dbReference>
<dbReference type="Proteomes" id="UP000644699">
    <property type="component" value="Unassembled WGS sequence"/>
</dbReference>
<reference evidence="2" key="2">
    <citation type="submission" date="2020-09" db="EMBL/GenBank/DDBJ databases">
        <authorList>
            <person name="Sun Q."/>
            <person name="Zhou Y."/>
        </authorList>
    </citation>
    <scope>NUCLEOTIDE SEQUENCE</scope>
    <source>
        <strain evidence="2">CGMCC 1.15367</strain>
    </source>
</reference>
<name>A0A916ZE06_9HYPH</name>
<dbReference type="AlphaFoldDB" id="A0A916ZE06"/>
<dbReference type="Gene3D" id="3.10.180.10">
    <property type="entry name" value="2,3-Dihydroxybiphenyl 1,2-Dioxygenase, domain 1"/>
    <property type="match status" value="1"/>
</dbReference>
<organism evidence="2 3">
    <name type="scientific">Aureimonas endophytica</name>
    <dbReference type="NCBI Taxonomy" id="2027858"/>
    <lineage>
        <taxon>Bacteria</taxon>
        <taxon>Pseudomonadati</taxon>
        <taxon>Pseudomonadota</taxon>
        <taxon>Alphaproteobacteria</taxon>
        <taxon>Hyphomicrobiales</taxon>
        <taxon>Aurantimonadaceae</taxon>
        <taxon>Aureimonas</taxon>
    </lineage>
</organism>
<proteinExistence type="predicted"/>
<evidence type="ECO:0000313" key="3">
    <source>
        <dbReference type="Proteomes" id="UP000644699"/>
    </source>
</evidence>
<accession>A0A916ZE06</accession>
<feature type="domain" description="VOC" evidence="1">
    <location>
        <begin position="2"/>
        <end position="132"/>
    </location>
</feature>
<comment type="caution">
    <text evidence="2">The sequence shown here is derived from an EMBL/GenBank/DDBJ whole genome shotgun (WGS) entry which is preliminary data.</text>
</comment>
<sequence length="139" mass="15324">MSPTLVPELSVTDWRRSTAFYRDLIGFSIRYGREDEGFVYLELGSAELMLDQIGIGRDFETAERLAGPLGVGLNLQIEVPDVAAIAARLDAAGIELALPMEEKWYRTGEREAGQRQLVVADPDGYLVRPVQSLGERAIG</sequence>
<reference evidence="2" key="1">
    <citation type="journal article" date="2014" name="Int. J. Syst. Evol. Microbiol.">
        <title>Complete genome sequence of Corynebacterium casei LMG S-19264T (=DSM 44701T), isolated from a smear-ripened cheese.</title>
        <authorList>
            <consortium name="US DOE Joint Genome Institute (JGI-PGF)"/>
            <person name="Walter F."/>
            <person name="Albersmeier A."/>
            <person name="Kalinowski J."/>
            <person name="Ruckert C."/>
        </authorList>
    </citation>
    <scope>NUCLEOTIDE SEQUENCE</scope>
    <source>
        <strain evidence="2">CGMCC 1.15367</strain>
    </source>
</reference>
<protein>
    <submittedName>
        <fullName evidence="2">Glyoxalase</fullName>
    </submittedName>
</protein>